<sequence>MKFTYVFTFVSLLVLVGCGKPSAPESPDPSTYGQTIQPFHQIPSGDQEGGGKARSVTEKSSY</sequence>
<dbReference type="EMBL" id="FOUF01000008">
    <property type="protein sequence ID" value="SFM15628.1"/>
    <property type="molecule type" value="Genomic_DNA"/>
</dbReference>
<evidence type="ECO:0000256" key="1">
    <source>
        <dbReference type="SAM" id="MobiDB-lite"/>
    </source>
</evidence>
<gene>
    <name evidence="2" type="ORF">NMYAN_50112</name>
    <name evidence="3" type="ORF">SAMN05421880_10825</name>
</gene>
<dbReference type="OrthoDB" id="8548368at2"/>
<reference evidence="2" key="2">
    <citation type="submission" date="2021-02" db="EMBL/GenBank/DDBJ databases">
        <authorList>
            <person name="Han P."/>
        </authorList>
    </citation>
    <scope>NUCLEOTIDE SEQUENCE</scope>
    <source>
        <strain evidence="2">Nitrosomonas nitrosa 18-3D</strain>
    </source>
</reference>
<reference evidence="3 4" key="1">
    <citation type="submission" date="2016-10" db="EMBL/GenBank/DDBJ databases">
        <authorList>
            <person name="de Groot N.N."/>
        </authorList>
    </citation>
    <scope>NUCLEOTIDE SEQUENCE [LARGE SCALE GENOMIC DNA]</scope>
    <source>
        <strain evidence="3 4">Nm146</strain>
    </source>
</reference>
<evidence type="ECO:0000313" key="2">
    <source>
        <dbReference type="EMBL" id="CAE6514495.1"/>
    </source>
</evidence>
<protein>
    <recommendedName>
        <fullName evidence="5">Lipoprotein</fullName>
    </recommendedName>
</protein>
<feature type="compositionally biased region" description="Basic and acidic residues" evidence="1">
    <location>
        <begin position="49"/>
        <end position="62"/>
    </location>
</feature>
<feature type="region of interest" description="Disordered" evidence="1">
    <location>
        <begin position="22"/>
        <end position="62"/>
    </location>
</feature>
<dbReference type="PROSITE" id="PS51257">
    <property type="entry name" value="PROKAR_LIPOPROTEIN"/>
    <property type="match status" value="1"/>
</dbReference>
<accession>A0A1I4NJD0</accession>
<dbReference type="RefSeq" id="WP_143068209.1">
    <property type="nucleotide sequence ID" value="NZ_CAJNAP010000045.1"/>
</dbReference>
<feature type="compositionally biased region" description="Polar residues" evidence="1">
    <location>
        <begin position="28"/>
        <end position="38"/>
    </location>
</feature>
<name>A0A1I4NJD0_9PROT</name>
<dbReference type="Proteomes" id="UP000601736">
    <property type="component" value="Unassembled WGS sequence"/>
</dbReference>
<evidence type="ECO:0000313" key="4">
    <source>
        <dbReference type="Proteomes" id="UP000199561"/>
    </source>
</evidence>
<evidence type="ECO:0000313" key="3">
    <source>
        <dbReference type="EMBL" id="SFM15628.1"/>
    </source>
</evidence>
<dbReference type="AlphaFoldDB" id="A0A1I4NJD0"/>
<dbReference type="Proteomes" id="UP000199561">
    <property type="component" value="Unassembled WGS sequence"/>
</dbReference>
<evidence type="ECO:0008006" key="5">
    <source>
        <dbReference type="Google" id="ProtNLM"/>
    </source>
</evidence>
<proteinExistence type="predicted"/>
<keyword evidence="4" id="KW-1185">Reference proteome</keyword>
<dbReference type="EMBL" id="CAJNAP010000045">
    <property type="protein sequence ID" value="CAE6514495.1"/>
    <property type="molecule type" value="Genomic_DNA"/>
</dbReference>
<organism evidence="3 4">
    <name type="scientific">Nitrosomonas nitrosa</name>
    <dbReference type="NCBI Taxonomy" id="52442"/>
    <lineage>
        <taxon>Bacteria</taxon>
        <taxon>Pseudomonadati</taxon>
        <taxon>Pseudomonadota</taxon>
        <taxon>Betaproteobacteria</taxon>
        <taxon>Nitrosomonadales</taxon>
        <taxon>Nitrosomonadaceae</taxon>
        <taxon>Nitrosomonas</taxon>
    </lineage>
</organism>